<keyword evidence="2" id="KW-1185">Reference proteome</keyword>
<proteinExistence type="predicted"/>
<evidence type="ECO:0000313" key="2">
    <source>
        <dbReference type="Proteomes" id="UP000595446"/>
    </source>
</evidence>
<name>A0A2G8BDJ6_9MYCO</name>
<reference evidence="1 2" key="1">
    <citation type="submission" date="2020-12" db="EMBL/GenBank/DDBJ databases">
        <title>Complete genome sequence of Mycobacterium heckeshornense JCM 15655T, closely related to a pathogenic non-tuberculous mycobacterial species Mycobacterium xenopi.</title>
        <authorList>
            <person name="Yoshida M."/>
            <person name="Fukano H."/>
            <person name="Asakura T."/>
            <person name="Suzuki M."/>
            <person name="Hoshino Y."/>
        </authorList>
    </citation>
    <scope>NUCLEOTIDE SEQUENCE [LARGE SCALE GENOMIC DNA]</scope>
    <source>
        <strain evidence="1 2">JCM 15655</strain>
    </source>
</reference>
<sequence length="114" mass="12693">MSNAEFRRIVTAAEFSLPEAGRMGPSRRVDDADSWLICRRHRRVSARVVWQQHDVDDTPVLRDVPAAARTSKQVAETRGPASECGQCRRRIGLIIAAHPAATSPVRSYARESRA</sequence>
<accession>A0A2G8BDJ6</accession>
<dbReference type="Proteomes" id="UP000595446">
    <property type="component" value="Chromosome"/>
</dbReference>
<organism evidence="1 2">
    <name type="scientific">Mycobacterium heckeshornense</name>
    <dbReference type="NCBI Taxonomy" id="110505"/>
    <lineage>
        <taxon>Bacteria</taxon>
        <taxon>Bacillati</taxon>
        <taxon>Actinomycetota</taxon>
        <taxon>Actinomycetes</taxon>
        <taxon>Mycobacteriales</taxon>
        <taxon>Mycobacteriaceae</taxon>
        <taxon>Mycobacterium</taxon>
    </lineage>
</organism>
<protein>
    <submittedName>
        <fullName evidence="1">Uncharacterized protein</fullName>
    </submittedName>
</protein>
<dbReference type="RefSeq" id="WP_048891030.1">
    <property type="nucleotide sequence ID" value="NZ_AP024237.1"/>
</dbReference>
<gene>
    <name evidence="1" type="ORF">MHEC_23370</name>
</gene>
<evidence type="ECO:0000313" key="1">
    <source>
        <dbReference type="EMBL" id="BCO35904.1"/>
    </source>
</evidence>
<dbReference type="EMBL" id="AP024237">
    <property type="protein sequence ID" value="BCO35904.1"/>
    <property type="molecule type" value="Genomic_DNA"/>
</dbReference>
<dbReference type="AlphaFoldDB" id="A0A2G8BDJ6"/>